<sequence>MAVEITTAWLSNPNTRVAPEDVHTFLKNSHAALVGMIDPPVEASATPPEAPEDYQGAVSARKSLADPEIIISMIDGKPYKALRRHLAANGLTPGTYRERYGLKADYPMVAPNYSKRRAEVAKALGLGRKRVASAEASADEAAASEAAAAPEPTAKLKGKRPVKARAKADA</sequence>
<evidence type="ECO:0000256" key="2">
    <source>
        <dbReference type="SAM" id="MobiDB-lite"/>
    </source>
</evidence>
<evidence type="ECO:0000256" key="1">
    <source>
        <dbReference type="ARBA" id="ARBA00007031"/>
    </source>
</evidence>
<proteinExistence type="inferred from homology"/>
<protein>
    <submittedName>
        <fullName evidence="3">Putative transcriptional regulator</fullName>
    </submittedName>
</protein>
<evidence type="ECO:0000313" key="4">
    <source>
        <dbReference type="Proteomes" id="UP000531216"/>
    </source>
</evidence>
<dbReference type="EMBL" id="JACIDO010000018">
    <property type="protein sequence ID" value="MBB3938117.1"/>
    <property type="molecule type" value="Genomic_DNA"/>
</dbReference>
<comment type="similarity">
    <text evidence="1">Belongs to the ros/MucR family.</text>
</comment>
<name>A0A7W6FXH1_9HYPH</name>
<dbReference type="AlphaFoldDB" id="A0A7W6FXH1"/>
<dbReference type="GO" id="GO:0003677">
    <property type="term" value="F:DNA binding"/>
    <property type="evidence" value="ECO:0007669"/>
    <property type="project" value="InterPro"/>
</dbReference>
<dbReference type="RefSeq" id="WP_210284144.1">
    <property type="nucleotide sequence ID" value="NZ_FOOA01000029.1"/>
</dbReference>
<dbReference type="GO" id="GO:0006355">
    <property type="term" value="P:regulation of DNA-templated transcription"/>
    <property type="evidence" value="ECO:0007669"/>
    <property type="project" value="InterPro"/>
</dbReference>
<feature type="compositionally biased region" description="Basic residues" evidence="2">
    <location>
        <begin position="156"/>
        <end position="170"/>
    </location>
</feature>
<accession>A0A7W6FXH1</accession>
<reference evidence="3 4" key="1">
    <citation type="submission" date="2020-08" db="EMBL/GenBank/DDBJ databases">
        <title>Genomic Encyclopedia of Type Strains, Phase IV (KMG-IV): sequencing the most valuable type-strain genomes for metagenomic binning, comparative biology and taxonomic classification.</title>
        <authorList>
            <person name="Goeker M."/>
        </authorList>
    </citation>
    <scope>NUCLEOTIDE SEQUENCE [LARGE SCALE GENOMIC DNA]</scope>
    <source>
        <strain evidence="3 4">DSM 25024</strain>
    </source>
</reference>
<dbReference type="Gene3D" id="1.10.10.1550">
    <property type="entry name" value="ROS/MUCR transcriptional regulator protein"/>
    <property type="match status" value="1"/>
</dbReference>
<feature type="compositionally biased region" description="Low complexity" evidence="2">
    <location>
        <begin position="134"/>
        <end position="149"/>
    </location>
</feature>
<dbReference type="InterPro" id="IPR008807">
    <property type="entry name" value="ROS_MUCR"/>
</dbReference>
<dbReference type="GO" id="GO:0008270">
    <property type="term" value="F:zinc ion binding"/>
    <property type="evidence" value="ECO:0007669"/>
    <property type="project" value="InterPro"/>
</dbReference>
<evidence type="ECO:0000313" key="3">
    <source>
        <dbReference type="EMBL" id="MBB3938117.1"/>
    </source>
</evidence>
<dbReference type="InterPro" id="IPR041920">
    <property type="entry name" value="ROS/MUCR_sf"/>
</dbReference>
<gene>
    <name evidence="3" type="ORF">GGR05_004288</name>
</gene>
<feature type="region of interest" description="Disordered" evidence="2">
    <location>
        <begin position="134"/>
        <end position="170"/>
    </location>
</feature>
<organism evidence="3 4">
    <name type="scientific">Aureimonas phyllosphaerae</name>
    <dbReference type="NCBI Taxonomy" id="1166078"/>
    <lineage>
        <taxon>Bacteria</taxon>
        <taxon>Pseudomonadati</taxon>
        <taxon>Pseudomonadota</taxon>
        <taxon>Alphaproteobacteria</taxon>
        <taxon>Hyphomicrobiales</taxon>
        <taxon>Aurantimonadaceae</taxon>
        <taxon>Aureimonas</taxon>
    </lineage>
</organism>
<dbReference type="Proteomes" id="UP000531216">
    <property type="component" value="Unassembled WGS sequence"/>
</dbReference>
<keyword evidence="4" id="KW-1185">Reference proteome</keyword>
<dbReference type="Pfam" id="PF05443">
    <property type="entry name" value="ROS_MUCR"/>
    <property type="match status" value="1"/>
</dbReference>
<comment type="caution">
    <text evidence="3">The sequence shown here is derived from an EMBL/GenBank/DDBJ whole genome shotgun (WGS) entry which is preliminary data.</text>
</comment>